<proteinExistence type="inferred from homology"/>
<dbReference type="OrthoDB" id="9795794at2"/>
<dbReference type="GO" id="GO:0015031">
    <property type="term" value="P:protein transport"/>
    <property type="evidence" value="ECO:0007669"/>
    <property type="project" value="UniProtKB-KW"/>
</dbReference>
<keyword evidence="11" id="KW-1185">Reference proteome</keyword>
<keyword evidence="3" id="KW-1003">Cell membrane</keyword>
<name>A0A1C7P8W6_9BACT</name>
<dbReference type="STRING" id="1679444.PYTT_1832"/>
<dbReference type="KEGG" id="agl:PYTT_1832"/>
<dbReference type="GO" id="GO:0022857">
    <property type="term" value="F:transmembrane transporter activity"/>
    <property type="evidence" value="ECO:0007669"/>
    <property type="project" value="InterPro"/>
</dbReference>
<evidence type="ECO:0000256" key="4">
    <source>
        <dbReference type="ARBA" id="ARBA00022692"/>
    </source>
</evidence>
<evidence type="ECO:0000313" key="10">
    <source>
        <dbReference type="EMBL" id="SEH93330.1"/>
    </source>
</evidence>
<keyword evidence="4 7" id="KW-0812">Transmembrane</keyword>
<comment type="subcellular location">
    <subcellularLocation>
        <location evidence="1">Cell membrane</location>
        <topology evidence="1">Single-pass membrane protein</topology>
    </subcellularLocation>
    <subcellularLocation>
        <location evidence="7">Cell membrane</location>
        <topology evidence="7">Single-pass type II membrane protein</topology>
    </subcellularLocation>
</comment>
<protein>
    <submittedName>
        <fullName evidence="10">Biopolymer transport protein exbd/tolr</fullName>
    </submittedName>
</protein>
<dbReference type="EMBL" id="LT629973">
    <property type="protein sequence ID" value="SEH93330.1"/>
    <property type="molecule type" value="Genomic_DNA"/>
</dbReference>
<keyword evidence="6 9" id="KW-0472">Membrane</keyword>
<evidence type="ECO:0000256" key="5">
    <source>
        <dbReference type="ARBA" id="ARBA00022989"/>
    </source>
</evidence>
<keyword evidence="7" id="KW-0653">Protein transport</keyword>
<dbReference type="RefSeq" id="WP_067777799.1">
    <property type="nucleotide sequence ID" value="NZ_LIGX01000041.1"/>
</dbReference>
<dbReference type="PANTHER" id="PTHR30558">
    <property type="entry name" value="EXBD MEMBRANE COMPONENT OF PMF-DRIVEN MACROMOLECULE IMPORT SYSTEM"/>
    <property type="match status" value="1"/>
</dbReference>
<dbReference type="GO" id="GO:0005886">
    <property type="term" value="C:plasma membrane"/>
    <property type="evidence" value="ECO:0007669"/>
    <property type="project" value="UniProtKB-SubCell"/>
</dbReference>
<dbReference type="PANTHER" id="PTHR30558:SF3">
    <property type="entry name" value="BIOPOLYMER TRANSPORT PROTEIN EXBD-RELATED"/>
    <property type="match status" value="1"/>
</dbReference>
<accession>A0A1C7P8W6</accession>
<evidence type="ECO:0000256" key="6">
    <source>
        <dbReference type="ARBA" id="ARBA00023136"/>
    </source>
</evidence>
<sequence>MARHKKFEAPPEEDPVLDISSLIDCCFLLLIYFLVATTIVQERKLDIEIPATQPNSVTPPKLQPGNIKILADGSIEWGKGDTKLQVGPPDPGYDPEKQKQQYSEIRRCPQLVEQLKELKSTADAAGGEAKAIVLLNADPNSKHQRLMDVMAALTEAGIKSVGLNKVADEAN</sequence>
<dbReference type="Pfam" id="PF02472">
    <property type="entry name" value="ExbD"/>
    <property type="match status" value="1"/>
</dbReference>
<evidence type="ECO:0000256" key="2">
    <source>
        <dbReference type="ARBA" id="ARBA00005811"/>
    </source>
</evidence>
<feature type="transmembrane region" description="Helical" evidence="9">
    <location>
        <begin position="20"/>
        <end position="40"/>
    </location>
</feature>
<dbReference type="Proteomes" id="UP000176204">
    <property type="component" value="Chromosome I"/>
</dbReference>
<comment type="similarity">
    <text evidence="2 7">Belongs to the ExbD/TolR family.</text>
</comment>
<gene>
    <name evidence="10" type="ORF">PYTT_1832</name>
</gene>
<evidence type="ECO:0000256" key="3">
    <source>
        <dbReference type="ARBA" id="ARBA00022475"/>
    </source>
</evidence>
<dbReference type="Gene3D" id="3.30.420.270">
    <property type="match status" value="1"/>
</dbReference>
<feature type="region of interest" description="Disordered" evidence="8">
    <location>
        <begin position="79"/>
        <end position="100"/>
    </location>
</feature>
<dbReference type="InterPro" id="IPR003400">
    <property type="entry name" value="ExbD"/>
</dbReference>
<reference evidence="11" key="1">
    <citation type="submission" date="2016-09" db="EMBL/GenBank/DDBJ databases">
        <authorList>
            <person name="Koehorst J."/>
        </authorList>
    </citation>
    <scope>NUCLEOTIDE SEQUENCE [LARGE SCALE GENOMIC DNA]</scope>
</reference>
<dbReference type="AlphaFoldDB" id="A0A1C7P8W6"/>
<evidence type="ECO:0000256" key="8">
    <source>
        <dbReference type="SAM" id="MobiDB-lite"/>
    </source>
</evidence>
<evidence type="ECO:0000256" key="1">
    <source>
        <dbReference type="ARBA" id="ARBA00004162"/>
    </source>
</evidence>
<evidence type="ECO:0000313" key="11">
    <source>
        <dbReference type="Proteomes" id="UP000176204"/>
    </source>
</evidence>
<evidence type="ECO:0000256" key="9">
    <source>
        <dbReference type="SAM" id="Phobius"/>
    </source>
</evidence>
<keyword evidence="5 9" id="KW-1133">Transmembrane helix</keyword>
<evidence type="ECO:0000256" key="7">
    <source>
        <dbReference type="RuleBase" id="RU003879"/>
    </source>
</evidence>
<organism evidence="10 11">
    <name type="scientific">Akkermansia glycaniphila</name>
    <dbReference type="NCBI Taxonomy" id="1679444"/>
    <lineage>
        <taxon>Bacteria</taxon>
        <taxon>Pseudomonadati</taxon>
        <taxon>Verrucomicrobiota</taxon>
        <taxon>Verrucomicrobiia</taxon>
        <taxon>Verrucomicrobiales</taxon>
        <taxon>Akkermansiaceae</taxon>
        <taxon>Akkermansia</taxon>
    </lineage>
</organism>
<keyword evidence="7" id="KW-0813">Transport</keyword>